<dbReference type="RefSeq" id="WP_217842779.1">
    <property type="nucleotide sequence ID" value="NZ_CP077076.1"/>
</dbReference>
<dbReference type="EMBL" id="CP077076">
    <property type="protein sequence ID" value="QXH53378.1"/>
    <property type="molecule type" value="Genomic_DNA"/>
</dbReference>
<reference evidence="12" key="1">
    <citation type="journal article" date="2021" name="Microorganisms">
        <title>The Ever-Expanding Pseudomonas Genus: Description of 43 New Species and Partition of the Pseudomonas putida Group.</title>
        <authorList>
            <person name="Girard L."/>
            <person name="Lood C."/>
            <person name="Hofte M."/>
            <person name="Vandamme P."/>
            <person name="Rokni-Zadeh H."/>
            <person name="van Noort V."/>
            <person name="Lavigne R."/>
            <person name="De Mot R."/>
        </authorList>
    </citation>
    <scope>NUCLEOTIDE SEQUENCE</scope>
    <source>
        <strain evidence="12">COW40</strain>
    </source>
</reference>
<dbReference type="PANTHER" id="PTHR20863">
    <property type="entry name" value="ACYL CARRIER PROTEIN"/>
    <property type="match status" value="1"/>
</dbReference>
<comment type="PTM">
    <text evidence="8">4'-phosphopantetheine is transferred from CoA to a specific serine of apo-ACP by AcpS. This modification is essential for activity because fatty acids are bound in thioester linkage to the sulfhydryl of the prosthetic group.</text>
</comment>
<comment type="similarity">
    <text evidence="8">Belongs to the acyl carrier protein (ACP) family.</text>
</comment>
<evidence type="ECO:0000256" key="9">
    <source>
        <dbReference type="NCBIfam" id="TIGR00517"/>
    </source>
</evidence>
<keyword evidence="4 8" id="KW-0276">Fatty acid metabolism</keyword>
<evidence type="ECO:0000256" key="3">
    <source>
        <dbReference type="ARBA" id="ARBA00022553"/>
    </source>
</evidence>
<organism evidence="12 13">
    <name type="scientific">Pseudomonas fakonensis</name>
    <dbReference type="NCBI Taxonomy" id="2842355"/>
    <lineage>
        <taxon>Bacteria</taxon>
        <taxon>Pseudomonadati</taxon>
        <taxon>Pseudomonadota</taxon>
        <taxon>Gammaproteobacteria</taxon>
        <taxon>Pseudomonadales</taxon>
        <taxon>Pseudomonadaceae</taxon>
        <taxon>Pseudomonas</taxon>
    </lineage>
</organism>
<dbReference type="InterPro" id="IPR006162">
    <property type="entry name" value="Ppantetheine_attach_site"/>
</dbReference>
<accession>A0ABX8NAJ2</accession>
<dbReference type="NCBIfam" id="NF002148">
    <property type="entry name" value="PRK00982.1-2"/>
    <property type="match status" value="1"/>
</dbReference>
<sequence length="83" mass="9216">MSTEDDIETSVKKIISEKLDISFPDITNAASFTDDLGADSLDTVELIMDLEDTFDVQIKEEDAEKLTTVQQVVDYIKKNAKGS</sequence>
<comment type="function">
    <text evidence="8 10">Carrier of the growing fatty acid chain in fatty acid biosynthesis.</text>
</comment>
<evidence type="ECO:0000256" key="10">
    <source>
        <dbReference type="RuleBase" id="RU003545"/>
    </source>
</evidence>
<dbReference type="PROSITE" id="PS50075">
    <property type="entry name" value="CARRIER"/>
    <property type="match status" value="1"/>
</dbReference>
<feature type="modified residue" description="O-(pantetheine 4'-phosphoryl)serine" evidence="8">
    <location>
        <position position="40"/>
    </location>
</feature>
<evidence type="ECO:0000256" key="7">
    <source>
        <dbReference type="ARBA" id="ARBA00024328"/>
    </source>
</evidence>
<evidence type="ECO:0000313" key="12">
    <source>
        <dbReference type="EMBL" id="QXH53378.1"/>
    </source>
</evidence>
<proteinExistence type="inferred from homology"/>
<protein>
    <recommendedName>
        <fullName evidence="8 9">Acyl carrier protein</fullName>
        <shortName evidence="8">ACP</shortName>
    </recommendedName>
</protein>
<keyword evidence="5 8" id="KW-0443">Lipid metabolism</keyword>
<keyword evidence="8" id="KW-0963">Cytoplasm</keyword>
<keyword evidence="2 8" id="KW-0444">Lipid biosynthesis</keyword>
<evidence type="ECO:0000256" key="1">
    <source>
        <dbReference type="ARBA" id="ARBA00022450"/>
    </source>
</evidence>
<dbReference type="Pfam" id="PF00550">
    <property type="entry name" value="PP-binding"/>
    <property type="match status" value="1"/>
</dbReference>
<dbReference type="PROSITE" id="PS00012">
    <property type="entry name" value="PHOSPHOPANTETHEINE"/>
    <property type="match status" value="1"/>
</dbReference>
<comment type="PTM">
    <text evidence="10">4'-phosphopantetheine is transferred from CoA to a specific serine of apo-ACP by acpS.</text>
</comment>
<dbReference type="NCBIfam" id="NF002150">
    <property type="entry name" value="PRK00982.1-4"/>
    <property type="match status" value="1"/>
</dbReference>
<gene>
    <name evidence="8 12" type="primary">acpP</name>
    <name evidence="12" type="ORF">KSS94_09785</name>
</gene>
<dbReference type="NCBIfam" id="NF002149">
    <property type="entry name" value="PRK00982.1-3"/>
    <property type="match status" value="1"/>
</dbReference>
<evidence type="ECO:0000256" key="5">
    <source>
        <dbReference type="ARBA" id="ARBA00023098"/>
    </source>
</evidence>
<evidence type="ECO:0000259" key="11">
    <source>
        <dbReference type="PROSITE" id="PS50075"/>
    </source>
</evidence>
<dbReference type="InterPro" id="IPR003231">
    <property type="entry name" value="ACP"/>
</dbReference>
<dbReference type="PANTHER" id="PTHR20863:SF76">
    <property type="entry name" value="CARRIER DOMAIN-CONTAINING PROTEIN"/>
    <property type="match status" value="1"/>
</dbReference>
<dbReference type="Proteomes" id="UP001046350">
    <property type="component" value="Chromosome"/>
</dbReference>
<evidence type="ECO:0000256" key="2">
    <source>
        <dbReference type="ARBA" id="ARBA00022516"/>
    </source>
</evidence>
<keyword evidence="1 8" id="KW-0596">Phosphopantetheine</keyword>
<dbReference type="InterPro" id="IPR009081">
    <property type="entry name" value="PP-bd_ACP"/>
</dbReference>
<name>A0ABX8NAJ2_9PSED</name>
<dbReference type="HAMAP" id="MF_01217">
    <property type="entry name" value="Acyl_carrier"/>
    <property type="match status" value="1"/>
</dbReference>
<comment type="subcellular location">
    <subcellularLocation>
        <location evidence="8">Cytoplasm</location>
    </subcellularLocation>
</comment>
<evidence type="ECO:0000313" key="13">
    <source>
        <dbReference type="Proteomes" id="UP001046350"/>
    </source>
</evidence>
<comment type="pathway">
    <text evidence="7">Glycolipid biosynthesis; KDO(2)-lipid A biosynthesis.</text>
</comment>
<evidence type="ECO:0000256" key="6">
    <source>
        <dbReference type="ARBA" id="ARBA00023160"/>
    </source>
</evidence>
<keyword evidence="6 8" id="KW-0275">Fatty acid biosynthesis</keyword>
<feature type="domain" description="Carrier" evidence="11">
    <location>
        <begin position="5"/>
        <end position="80"/>
    </location>
</feature>
<dbReference type="NCBIfam" id="TIGR00517">
    <property type="entry name" value="acyl_carrier"/>
    <property type="match status" value="1"/>
</dbReference>
<keyword evidence="3 8" id="KW-0597">Phosphoprotein</keyword>
<keyword evidence="13" id="KW-1185">Reference proteome</keyword>
<comment type="pathway">
    <text evidence="8 10">Lipid metabolism; fatty acid biosynthesis.</text>
</comment>
<evidence type="ECO:0000256" key="4">
    <source>
        <dbReference type="ARBA" id="ARBA00022832"/>
    </source>
</evidence>
<evidence type="ECO:0000256" key="8">
    <source>
        <dbReference type="HAMAP-Rule" id="MF_01217"/>
    </source>
</evidence>